<dbReference type="Proteomes" id="UP000322144">
    <property type="component" value="Segment"/>
</dbReference>
<proteinExistence type="predicted"/>
<evidence type="ECO:0000313" key="1">
    <source>
        <dbReference type="EMBL" id="QEM41983.1"/>
    </source>
</evidence>
<dbReference type="RefSeq" id="YP_010660994.1">
    <property type="nucleotide sequence ID" value="NC_070882.1"/>
</dbReference>
<keyword evidence="2" id="KW-1185">Reference proteome</keyword>
<reference evidence="1 2" key="1">
    <citation type="submission" date="2019-06" db="EMBL/GenBank/DDBJ databases">
        <title>A distant relative of Phikzvirus genus phages from a therapeutic phage collection.</title>
        <authorList>
            <person name="Hejnowicz M.S."/>
            <person name="Dabrowski K."/>
            <person name="Gawor J."/>
            <person name="Weber-Dabrowska B."/>
            <person name="Gromadka R."/>
            <person name="Lobocka M.B."/>
        </authorList>
    </citation>
    <scope>NUCLEOTIDE SEQUENCE [LARGE SCALE GENOMIC DNA]</scope>
</reference>
<protein>
    <submittedName>
        <fullName evidence="1">Uncharacterized protein</fullName>
    </submittedName>
</protein>
<accession>A0A5C1K8X3</accession>
<sequence length="83" mass="9744">MFASIKEWFRNHVRSIRIAKLEEKHRKDVKAFLDKIDKWGLTVRKGRVVGNAKDIGISNDARVVLEVEYKTIVWEHQQALKSL</sequence>
<dbReference type="GeneID" id="77937004"/>
<name>A0A5C1K8X3_9CAUD</name>
<dbReference type="KEGG" id="vg:77937004"/>
<organism evidence="1 2">
    <name type="scientific">Pseudomonas phage vB_PaeM_PS119XW</name>
    <dbReference type="NCBI Taxonomy" id="2601632"/>
    <lineage>
        <taxon>Viruses</taxon>
        <taxon>Duplodnaviria</taxon>
        <taxon>Heunggongvirae</taxon>
        <taxon>Uroviricota</taxon>
        <taxon>Caudoviricetes</taxon>
        <taxon>Chimalliviridae</taxon>
        <taxon>Pawinskivirus</taxon>
        <taxon>Pawinskivirus PS119XW</taxon>
    </lineage>
</organism>
<dbReference type="EMBL" id="MN103543">
    <property type="protein sequence ID" value="QEM41983.1"/>
    <property type="molecule type" value="Genomic_DNA"/>
</dbReference>
<evidence type="ECO:0000313" key="2">
    <source>
        <dbReference type="Proteomes" id="UP000322144"/>
    </source>
</evidence>